<feature type="region of interest" description="Disordered" evidence="1">
    <location>
        <begin position="570"/>
        <end position="594"/>
    </location>
</feature>
<protein>
    <submittedName>
        <fullName evidence="3">Uncharacterized protein</fullName>
    </submittedName>
</protein>
<dbReference type="Proteomes" id="UP000266841">
    <property type="component" value="Unassembled WGS sequence"/>
</dbReference>
<evidence type="ECO:0000256" key="1">
    <source>
        <dbReference type="SAM" id="MobiDB-lite"/>
    </source>
</evidence>
<name>K0SCV5_THAOC</name>
<accession>K0SCV5</accession>
<gene>
    <name evidence="3" type="ORF">THAOC_16628</name>
</gene>
<evidence type="ECO:0000313" key="3">
    <source>
        <dbReference type="EMBL" id="EJK62744.1"/>
    </source>
</evidence>
<proteinExistence type="predicted"/>
<dbReference type="EMBL" id="AGNL01018652">
    <property type="protein sequence ID" value="EJK62744.1"/>
    <property type="molecule type" value="Genomic_DNA"/>
</dbReference>
<keyword evidence="2" id="KW-0812">Transmembrane</keyword>
<sequence length="612" mass="67166">MPPIIGGCEIRACSNAAGDAAANDMLLISVYGLEVHLSGVVAMVATNFSSSIFAKERMRVAVEESGMAGVTRDVGGAVFETACLKYLEIRRNNIIAEKHGVALCMGIANPKQDGVRGSSLQVKILDAYGDWDRVTRYQPDSKLLGPIANVETIDNNGVNPYCYSSYDAYSPVTLVPTPQPSNVKLSPPSSLELECLTPLCSLIIGLLNGRANAVLPEQSPRRRPMTAMEKILELEGKRWGSVATLALADALDVGGLRVRAALEEKERSQARADVNSKLTSAAEFARGETAAFTDERRAAAVATASWIFMISFGWGMDLHTIVDMSGFQNVSLYLRRRAKGRGAASFDFIREKLPMKIEAFLLRSFQDQVSHGKDNVQFSTGEIRLALWLSFPLSFPLSYKTSQSLCDQQPRLDGLLLVKGFMELTFGVLVFLRAGRRAVERAAMGSYRHCHGLHAEPPAVFGRQPPESRAFPTSKLTIYLDDASSFEPSQRTLDIDYSMIRGRIGDLKTPAPISGIRGRGRAPLRWHRRIPSPEPVLFRNRRFIAFLGLLGLAWLWLGVGALSVSTSDADARQDSGHRAQSRQKVTGAAGRNSRQWRQCHGLADRIDSRLPD</sequence>
<evidence type="ECO:0000256" key="2">
    <source>
        <dbReference type="SAM" id="Phobius"/>
    </source>
</evidence>
<reference evidence="3 4" key="1">
    <citation type="journal article" date="2012" name="Genome Biol.">
        <title>Genome and low-iron response of an oceanic diatom adapted to chronic iron limitation.</title>
        <authorList>
            <person name="Lommer M."/>
            <person name="Specht M."/>
            <person name="Roy A.S."/>
            <person name="Kraemer L."/>
            <person name="Andreson R."/>
            <person name="Gutowska M.A."/>
            <person name="Wolf J."/>
            <person name="Bergner S.V."/>
            <person name="Schilhabel M.B."/>
            <person name="Klostermeier U.C."/>
            <person name="Beiko R.G."/>
            <person name="Rosenstiel P."/>
            <person name="Hippler M."/>
            <person name="Laroche J."/>
        </authorList>
    </citation>
    <scope>NUCLEOTIDE SEQUENCE [LARGE SCALE GENOMIC DNA]</scope>
    <source>
        <strain evidence="3 4">CCMP1005</strain>
    </source>
</reference>
<comment type="caution">
    <text evidence="3">The sequence shown here is derived from an EMBL/GenBank/DDBJ whole genome shotgun (WGS) entry which is preliminary data.</text>
</comment>
<dbReference type="AlphaFoldDB" id="K0SCV5"/>
<feature type="transmembrane region" description="Helical" evidence="2">
    <location>
        <begin position="543"/>
        <end position="564"/>
    </location>
</feature>
<organism evidence="3 4">
    <name type="scientific">Thalassiosira oceanica</name>
    <name type="common">Marine diatom</name>
    <dbReference type="NCBI Taxonomy" id="159749"/>
    <lineage>
        <taxon>Eukaryota</taxon>
        <taxon>Sar</taxon>
        <taxon>Stramenopiles</taxon>
        <taxon>Ochrophyta</taxon>
        <taxon>Bacillariophyta</taxon>
        <taxon>Coscinodiscophyceae</taxon>
        <taxon>Thalassiosirophycidae</taxon>
        <taxon>Thalassiosirales</taxon>
        <taxon>Thalassiosiraceae</taxon>
        <taxon>Thalassiosira</taxon>
    </lineage>
</organism>
<keyword evidence="2" id="KW-1133">Transmembrane helix</keyword>
<keyword evidence="2" id="KW-0472">Membrane</keyword>
<evidence type="ECO:0000313" key="4">
    <source>
        <dbReference type="Proteomes" id="UP000266841"/>
    </source>
</evidence>
<keyword evidence="4" id="KW-1185">Reference proteome</keyword>